<feature type="region of interest" description="Disordered" evidence="1">
    <location>
        <begin position="13"/>
        <end position="38"/>
    </location>
</feature>
<dbReference type="GO" id="GO:0003777">
    <property type="term" value="F:microtubule motor activity"/>
    <property type="evidence" value="ECO:0007669"/>
    <property type="project" value="InterPro"/>
</dbReference>
<dbReference type="GO" id="GO:0007018">
    <property type="term" value="P:microtubule-based movement"/>
    <property type="evidence" value="ECO:0007669"/>
    <property type="project" value="InterPro"/>
</dbReference>
<dbReference type="EMBL" id="JAODUO010000188">
    <property type="protein sequence ID" value="KAK2186811.1"/>
    <property type="molecule type" value="Genomic_DNA"/>
</dbReference>
<organism evidence="2 3">
    <name type="scientific">Ridgeia piscesae</name>
    <name type="common">Tubeworm</name>
    <dbReference type="NCBI Taxonomy" id="27915"/>
    <lineage>
        <taxon>Eukaryota</taxon>
        <taxon>Metazoa</taxon>
        <taxon>Spiralia</taxon>
        <taxon>Lophotrochozoa</taxon>
        <taxon>Annelida</taxon>
        <taxon>Polychaeta</taxon>
        <taxon>Sedentaria</taxon>
        <taxon>Canalipalpata</taxon>
        <taxon>Sabellida</taxon>
        <taxon>Siboglinidae</taxon>
        <taxon>Ridgeia</taxon>
    </lineage>
</organism>
<evidence type="ECO:0000313" key="3">
    <source>
        <dbReference type="Proteomes" id="UP001209878"/>
    </source>
</evidence>
<proteinExistence type="predicted"/>
<gene>
    <name evidence="2" type="ORF">NP493_188g06020</name>
</gene>
<dbReference type="PANTHER" id="PTHR21608:SF7">
    <property type="entry name" value="KINESIN-LIKE PROTEIN CG14535"/>
    <property type="match status" value="1"/>
</dbReference>
<protein>
    <submittedName>
        <fullName evidence="2">Uncharacterized protein</fullName>
    </submittedName>
</protein>
<evidence type="ECO:0000256" key="1">
    <source>
        <dbReference type="SAM" id="MobiDB-lite"/>
    </source>
</evidence>
<dbReference type="InterPro" id="IPR027640">
    <property type="entry name" value="Kinesin-like_fam"/>
</dbReference>
<dbReference type="PANTHER" id="PTHR21608">
    <property type="entry name" value="KINESIN-LIKE PROTEIN CG14535"/>
    <property type="match status" value="1"/>
</dbReference>
<name>A0AAD9P284_RIDPI</name>
<dbReference type="Proteomes" id="UP001209878">
    <property type="component" value="Unassembled WGS sequence"/>
</dbReference>
<dbReference type="AlphaFoldDB" id="A0AAD9P284"/>
<keyword evidence="3" id="KW-1185">Reference proteome</keyword>
<evidence type="ECO:0000313" key="2">
    <source>
        <dbReference type="EMBL" id="KAK2186811.1"/>
    </source>
</evidence>
<sequence length="105" mass="11938">MCWVKEGAAQKLNITSRKKKKHHPAEPEPPPFPTNFGGVIQLNPPPAPPCLLRPNTRLQNPVLCKLTFLRLCQVAHDGVRQSQVHLEEFRWEPLETLALISRLDC</sequence>
<reference evidence="2" key="1">
    <citation type="journal article" date="2023" name="Mol. Biol. Evol.">
        <title>Third-Generation Sequencing Reveals the Adaptive Role of the Epigenome in Three Deep-Sea Polychaetes.</title>
        <authorList>
            <person name="Perez M."/>
            <person name="Aroh O."/>
            <person name="Sun Y."/>
            <person name="Lan Y."/>
            <person name="Juniper S.K."/>
            <person name="Young C.R."/>
            <person name="Angers B."/>
            <person name="Qian P.Y."/>
        </authorList>
    </citation>
    <scope>NUCLEOTIDE SEQUENCE</scope>
    <source>
        <strain evidence="2">R07B-5</strain>
    </source>
</reference>
<comment type="caution">
    <text evidence="2">The sequence shown here is derived from an EMBL/GenBank/DDBJ whole genome shotgun (WGS) entry which is preliminary data.</text>
</comment>
<accession>A0AAD9P284</accession>